<dbReference type="OrthoDB" id="9792500at2"/>
<evidence type="ECO:0000313" key="4">
    <source>
        <dbReference type="Proteomes" id="UP000220034"/>
    </source>
</evidence>
<dbReference type="AlphaFoldDB" id="A0A2C9CVG7"/>
<evidence type="ECO:0000313" key="3">
    <source>
        <dbReference type="EMBL" id="SOH95262.1"/>
    </source>
</evidence>
<dbReference type="PANTHER" id="PTHR46268:SF6">
    <property type="entry name" value="UNIVERSAL STRESS PROTEIN UP12"/>
    <property type="match status" value="1"/>
</dbReference>
<dbReference type="InterPro" id="IPR014729">
    <property type="entry name" value="Rossmann-like_a/b/a_fold"/>
</dbReference>
<dbReference type="Pfam" id="PF00582">
    <property type="entry name" value="Usp"/>
    <property type="match status" value="1"/>
</dbReference>
<proteinExistence type="inferred from homology"/>
<dbReference type="InterPro" id="IPR006016">
    <property type="entry name" value="UspA"/>
</dbReference>
<dbReference type="Proteomes" id="UP000220034">
    <property type="component" value="Unassembled WGS sequence"/>
</dbReference>
<dbReference type="PRINTS" id="PR01438">
    <property type="entry name" value="UNVRSLSTRESS"/>
</dbReference>
<reference evidence="4" key="1">
    <citation type="submission" date="2017-09" db="EMBL/GenBank/DDBJ databases">
        <authorList>
            <person name="Varghese N."/>
            <person name="Submissions S."/>
        </authorList>
    </citation>
    <scope>NUCLEOTIDE SEQUENCE [LARGE SCALE GENOMIC DNA]</scope>
    <source>
        <strain evidence="4">C7</strain>
    </source>
</reference>
<gene>
    <name evidence="3" type="ORF">SAMN06273572_10921</name>
</gene>
<keyword evidence="4" id="KW-1185">Reference proteome</keyword>
<dbReference type="SUPFAM" id="SSF52402">
    <property type="entry name" value="Adenine nucleotide alpha hydrolases-like"/>
    <property type="match status" value="1"/>
</dbReference>
<sequence>MILAAIDLAHPEHHKLILGRAHSAALAEEKRLAVISVLPDFGMSLVAPWFKEGATESVVKEAGEALHRAVTDALGAEVDATCLHILRQGTIYQEILTAAEKHKPSLIVMGAHRPDLRDYLIGPNAARVVRHAQCSVLVLRD</sequence>
<feature type="domain" description="UspA" evidence="2">
    <location>
        <begin position="2"/>
        <end position="140"/>
    </location>
</feature>
<comment type="similarity">
    <text evidence="1">Belongs to the universal stress protein A family.</text>
</comment>
<name>A0A2C9CVG7_9RHOB</name>
<protein>
    <submittedName>
        <fullName evidence="3">Nucleotide-binding universal stress protein, UspA family</fullName>
    </submittedName>
</protein>
<dbReference type="PANTHER" id="PTHR46268">
    <property type="entry name" value="STRESS RESPONSE PROTEIN NHAX"/>
    <property type="match status" value="1"/>
</dbReference>
<dbReference type="Gene3D" id="3.40.50.620">
    <property type="entry name" value="HUPs"/>
    <property type="match status" value="1"/>
</dbReference>
<organism evidence="3 4">
    <name type="scientific">Pontivivens marinum</name>
    <dbReference type="NCBI Taxonomy" id="1690039"/>
    <lineage>
        <taxon>Bacteria</taxon>
        <taxon>Pseudomonadati</taxon>
        <taxon>Pseudomonadota</taxon>
        <taxon>Alphaproteobacteria</taxon>
        <taxon>Rhodobacterales</taxon>
        <taxon>Paracoccaceae</taxon>
        <taxon>Pontivivens</taxon>
    </lineage>
</organism>
<dbReference type="RefSeq" id="WP_097931610.1">
    <property type="nucleotide sequence ID" value="NZ_OCTN01000009.1"/>
</dbReference>
<accession>A0A2C9CVG7</accession>
<dbReference type="CDD" id="cd00293">
    <property type="entry name" value="USP-like"/>
    <property type="match status" value="1"/>
</dbReference>
<dbReference type="EMBL" id="OCTN01000009">
    <property type="protein sequence ID" value="SOH95262.1"/>
    <property type="molecule type" value="Genomic_DNA"/>
</dbReference>
<evidence type="ECO:0000256" key="1">
    <source>
        <dbReference type="ARBA" id="ARBA00008791"/>
    </source>
</evidence>
<evidence type="ECO:0000259" key="2">
    <source>
        <dbReference type="Pfam" id="PF00582"/>
    </source>
</evidence>
<dbReference type="InterPro" id="IPR006015">
    <property type="entry name" value="Universal_stress_UspA"/>
</dbReference>